<dbReference type="InterPro" id="IPR009050">
    <property type="entry name" value="Globin-like_sf"/>
</dbReference>
<name>A0A1C6RBU9_9ACTN</name>
<evidence type="ECO:0000256" key="1">
    <source>
        <dbReference type="ARBA" id="ARBA00022448"/>
    </source>
</evidence>
<protein>
    <submittedName>
        <fullName evidence="6">Hemoglobin</fullName>
    </submittedName>
</protein>
<gene>
    <name evidence="6" type="ORF">GA0070624_0435</name>
</gene>
<keyword evidence="3 5" id="KW-0479">Metal-binding</keyword>
<evidence type="ECO:0000256" key="3">
    <source>
        <dbReference type="ARBA" id="ARBA00022723"/>
    </source>
</evidence>
<dbReference type="InterPro" id="IPR001486">
    <property type="entry name" value="Hemoglobin_trunc"/>
</dbReference>
<evidence type="ECO:0000256" key="4">
    <source>
        <dbReference type="ARBA" id="ARBA00023004"/>
    </source>
</evidence>
<keyword evidence="7" id="KW-1185">Reference proteome</keyword>
<keyword evidence="2 5" id="KW-0349">Heme</keyword>
<sequence length="138" mass="15251">MDGSLYERLGGTDAITAVTRAFEDRVAKDDRINQKFARTNLDRLTKEFVDQMCQGTGGPCTYTGRDMKETHTNMGVTSGEFDVFMEDLVATLDDFKVGKAEQDELLNMLWPMKPEIVEVDSPQVGTPLPSAFVPGPAL</sequence>
<dbReference type="CDD" id="cd00454">
    <property type="entry name" value="TrHb1_N"/>
    <property type="match status" value="1"/>
</dbReference>
<dbReference type="EMBL" id="FMHV01000002">
    <property type="protein sequence ID" value="SCL14480.1"/>
    <property type="molecule type" value="Genomic_DNA"/>
</dbReference>
<dbReference type="STRING" id="568872.GA0070624_0435"/>
<evidence type="ECO:0000313" key="6">
    <source>
        <dbReference type="EMBL" id="SCL14480.1"/>
    </source>
</evidence>
<evidence type="ECO:0000313" key="7">
    <source>
        <dbReference type="Proteomes" id="UP000199413"/>
    </source>
</evidence>
<dbReference type="SUPFAM" id="SSF46458">
    <property type="entry name" value="Globin-like"/>
    <property type="match status" value="1"/>
</dbReference>
<dbReference type="GO" id="GO:0020037">
    <property type="term" value="F:heme binding"/>
    <property type="evidence" value="ECO:0007669"/>
    <property type="project" value="InterPro"/>
</dbReference>
<dbReference type="Gene3D" id="1.10.490.10">
    <property type="entry name" value="Globins"/>
    <property type="match status" value="1"/>
</dbReference>
<dbReference type="InterPro" id="IPR012292">
    <property type="entry name" value="Globin/Proto"/>
</dbReference>
<evidence type="ECO:0000256" key="2">
    <source>
        <dbReference type="ARBA" id="ARBA00022617"/>
    </source>
</evidence>
<dbReference type="GO" id="GO:0019825">
    <property type="term" value="F:oxygen binding"/>
    <property type="evidence" value="ECO:0007669"/>
    <property type="project" value="InterPro"/>
</dbReference>
<organism evidence="6 7">
    <name type="scientific">Micromonospora rhizosphaerae</name>
    <dbReference type="NCBI Taxonomy" id="568872"/>
    <lineage>
        <taxon>Bacteria</taxon>
        <taxon>Bacillati</taxon>
        <taxon>Actinomycetota</taxon>
        <taxon>Actinomycetes</taxon>
        <taxon>Micromonosporales</taxon>
        <taxon>Micromonosporaceae</taxon>
        <taxon>Micromonospora</taxon>
    </lineage>
</organism>
<accession>A0A1C6RBU9</accession>
<evidence type="ECO:0000256" key="5">
    <source>
        <dbReference type="PIRSR" id="PIRSR601486-1"/>
    </source>
</evidence>
<dbReference type="GO" id="GO:0046872">
    <property type="term" value="F:metal ion binding"/>
    <property type="evidence" value="ECO:0007669"/>
    <property type="project" value="UniProtKB-KW"/>
</dbReference>
<dbReference type="Proteomes" id="UP000199413">
    <property type="component" value="Unassembled WGS sequence"/>
</dbReference>
<proteinExistence type="predicted"/>
<dbReference type="Pfam" id="PF01152">
    <property type="entry name" value="Bac_globin"/>
    <property type="match status" value="1"/>
</dbReference>
<reference evidence="7" key="1">
    <citation type="submission" date="2016-06" db="EMBL/GenBank/DDBJ databases">
        <authorList>
            <person name="Varghese N."/>
            <person name="Submissions Spin"/>
        </authorList>
    </citation>
    <scope>NUCLEOTIDE SEQUENCE [LARGE SCALE GENOMIC DNA]</scope>
    <source>
        <strain evidence="7">DSM 45431</strain>
    </source>
</reference>
<feature type="binding site" description="distal binding residue" evidence="5">
    <location>
        <position position="71"/>
    </location>
    <ligand>
        <name>heme</name>
        <dbReference type="ChEBI" id="CHEBI:30413"/>
    </ligand>
    <ligandPart>
        <name>Fe</name>
        <dbReference type="ChEBI" id="CHEBI:18248"/>
    </ligandPart>
</feature>
<dbReference type="RefSeq" id="WP_218105099.1">
    <property type="nucleotide sequence ID" value="NZ_FMHV01000002.1"/>
</dbReference>
<dbReference type="AlphaFoldDB" id="A0A1C6RBU9"/>
<keyword evidence="1" id="KW-0813">Transport</keyword>
<keyword evidence="4 5" id="KW-0408">Iron</keyword>